<dbReference type="PROSITE" id="PS50026">
    <property type="entry name" value="EGF_3"/>
    <property type="match status" value="1"/>
</dbReference>
<evidence type="ECO:0000313" key="5">
    <source>
        <dbReference type="EMBL" id="CAG6648330.1"/>
    </source>
</evidence>
<feature type="domain" description="EGF-like" evidence="4">
    <location>
        <begin position="70"/>
        <end position="99"/>
    </location>
</feature>
<reference evidence="5" key="1">
    <citation type="submission" date="2021-05" db="EMBL/GenBank/DDBJ databases">
        <authorList>
            <person name="Alioto T."/>
            <person name="Alioto T."/>
            <person name="Gomez Garrido J."/>
        </authorList>
    </citation>
    <scope>NUCLEOTIDE SEQUENCE</scope>
</reference>
<feature type="domain" description="Laminin G" evidence="3">
    <location>
        <begin position="1"/>
        <end position="74"/>
    </location>
</feature>
<name>A0A8D8REQ0_9HEMI</name>
<dbReference type="InterPro" id="IPR001791">
    <property type="entry name" value="Laminin_G"/>
</dbReference>
<dbReference type="SUPFAM" id="SSF57196">
    <property type="entry name" value="EGF/Laminin"/>
    <property type="match status" value="1"/>
</dbReference>
<dbReference type="AlphaFoldDB" id="A0A8D8REQ0"/>
<dbReference type="SUPFAM" id="SSF49899">
    <property type="entry name" value="Concanavalin A-like lectins/glucanases"/>
    <property type="match status" value="1"/>
</dbReference>
<keyword evidence="2" id="KW-0245">EGF-like domain</keyword>
<dbReference type="Gene3D" id="2.10.25.10">
    <property type="entry name" value="Laminin"/>
    <property type="match status" value="1"/>
</dbReference>
<organism evidence="5">
    <name type="scientific">Cacopsylla melanoneura</name>
    <dbReference type="NCBI Taxonomy" id="428564"/>
    <lineage>
        <taxon>Eukaryota</taxon>
        <taxon>Metazoa</taxon>
        <taxon>Ecdysozoa</taxon>
        <taxon>Arthropoda</taxon>
        <taxon>Hexapoda</taxon>
        <taxon>Insecta</taxon>
        <taxon>Pterygota</taxon>
        <taxon>Neoptera</taxon>
        <taxon>Paraneoptera</taxon>
        <taxon>Hemiptera</taxon>
        <taxon>Sternorrhyncha</taxon>
        <taxon>Psylloidea</taxon>
        <taxon>Psyllidae</taxon>
        <taxon>Psyllinae</taxon>
        <taxon>Cacopsylla</taxon>
    </lineage>
</organism>
<comment type="caution">
    <text evidence="2">Lacks conserved residue(s) required for the propagation of feature annotation.</text>
</comment>
<protein>
    <submittedName>
        <fullName evidence="5">Protein eyes shut</fullName>
    </submittedName>
</protein>
<dbReference type="InterPro" id="IPR000742">
    <property type="entry name" value="EGF"/>
</dbReference>
<evidence type="ECO:0000259" key="4">
    <source>
        <dbReference type="PROSITE" id="PS50026"/>
    </source>
</evidence>
<dbReference type="Pfam" id="PF00008">
    <property type="entry name" value="EGF"/>
    <property type="match status" value="1"/>
</dbReference>
<dbReference type="Gene3D" id="2.60.120.200">
    <property type="match status" value="1"/>
</dbReference>
<dbReference type="InterPro" id="IPR013320">
    <property type="entry name" value="ConA-like_dom_sf"/>
</dbReference>
<dbReference type="EMBL" id="HBUF01151256">
    <property type="protein sequence ID" value="CAG6648330.1"/>
    <property type="molecule type" value="Transcribed_RNA"/>
</dbReference>
<evidence type="ECO:0000256" key="2">
    <source>
        <dbReference type="PROSITE-ProRule" id="PRU00076"/>
    </source>
</evidence>
<evidence type="ECO:0000256" key="1">
    <source>
        <dbReference type="ARBA" id="ARBA00023157"/>
    </source>
</evidence>
<dbReference type="PROSITE" id="PS50025">
    <property type="entry name" value="LAM_G_DOMAIN"/>
    <property type="match status" value="1"/>
</dbReference>
<sequence length="99" mass="10634">MSGEQVAMNHRRDDFSSGLYLGGIPTQVMHMINSPVTTGMTGCVSSLQIDGEERQVYKDAVDEKEVTECSSLACLSNPCFGSATCVEFGDTYNCHCPSG</sequence>
<accession>A0A8D8REQ0</accession>
<evidence type="ECO:0000259" key="3">
    <source>
        <dbReference type="PROSITE" id="PS50025"/>
    </source>
</evidence>
<dbReference type="CDD" id="cd00054">
    <property type="entry name" value="EGF_CA"/>
    <property type="match status" value="1"/>
</dbReference>
<proteinExistence type="predicted"/>
<keyword evidence="1" id="KW-1015">Disulfide bond</keyword>